<proteinExistence type="predicted"/>
<dbReference type="Proteomes" id="UP000238479">
    <property type="component" value="Chromosome 3"/>
</dbReference>
<reference evidence="1 2" key="1">
    <citation type="journal article" date="2018" name="Nat. Genet.">
        <title>The Rosa genome provides new insights in the design of modern roses.</title>
        <authorList>
            <person name="Bendahmane M."/>
        </authorList>
    </citation>
    <scope>NUCLEOTIDE SEQUENCE [LARGE SCALE GENOMIC DNA]</scope>
    <source>
        <strain evidence="2">cv. Old Blush</strain>
    </source>
</reference>
<dbReference type="EMBL" id="PDCK01000041">
    <property type="protein sequence ID" value="PRQ41867.1"/>
    <property type="molecule type" value="Genomic_DNA"/>
</dbReference>
<comment type="caution">
    <text evidence="1">The sequence shown here is derived from an EMBL/GenBank/DDBJ whole genome shotgun (WGS) entry which is preliminary data.</text>
</comment>
<name>A0A2P6R611_ROSCH</name>
<evidence type="ECO:0000313" key="2">
    <source>
        <dbReference type="Proteomes" id="UP000238479"/>
    </source>
</evidence>
<sequence length="51" mass="5559">MLEANLVGLVYAFGSRWDLVLGLGNWVVGGDLAFWLGERSQVILSGEFSLC</sequence>
<dbReference type="AlphaFoldDB" id="A0A2P6R611"/>
<dbReference type="Gramene" id="PRQ41867">
    <property type="protein sequence ID" value="PRQ41867"/>
    <property type="gene ID" value="RchiOBHm_Chr3g0451411"/>
</dbReference>
<keyword evidence="2" id="KW-1185">Reference proteome</keyword>
<accession>A0A2P6R611</accession>
<gene>
    <name evidence="1" type="ORF">RchiOBHm_Chr3g0451411</name>
</gene>
<protein>
    <submittedName>
        <fullName evidence="1">Uncharacterized protein</fullName>
    </submittedName>
</protein>
<organism evidence="1 2">
    <name type="scientific">Rosa chinensis</name>
    <name type="common">China rose</name>
    <dbReference type="NCBI Taxonomy" id="74649"/>
    <lineage>
        <taxon>Eukaryota</taxon>
        <taxon>Viridiplantae</taxon>
        <taxon>Streptophyta</taxon>
        <taxon>Embryophyta</taxon>
        <taxon>Tracheophyta</taxon>
        <taxon>Spermatophyta</taxon>
        <taxon>Magnoliopsida</taxon>
        <taxon>eudicotyledons</taxon>
        <taxon>Gunneridae</taxon>
        <taxon>Pentapetalae</taxon>
        <taxon>rosids</taxon>
        <taxon>fabids</taxon>
        <taxon>Rosales</taxon>
        <taxon>Rosaceae</taxon>
        <taxon>Rosoideae</taxon>
        <taxon>Rosoideae incertae sedis</taxon>
        <taxon>Rosa</taxon>
    </lineage>
</organism>
<evidence type="ECO:0000313" key="1">
    <source>
        <dbReference type="EMBL" id="PRQ41867.1"/>
    </source>
</evidence>